<sequence>MSHGTELYRPLNAGRCWISCRAAVIIDIATPPKGGLSLFNVYAALSWSRDRHSIQSLHDFDTRIFLAHHRAELLAEDDHLQELDEQTMES</sequence>
<dbReference type="AlphaFoldDB" id="A0A0C3DCU9"/>
<proteinExistence type="predicted"/>
<dbReference type="HOGENOM" id="CLU_2499182_0_0_1"/>
<name>A0A0C3DCU9_9AGAM</name>
<dbReference type="EMBL" id="KN822166">
    <property type="protein sequence ID" value="KIM53921.1"/>
    <property type="molecule type" value="Genomic_DNA"/>
</dbReference>
<evidence type="ECO:0000313" key="1">
    <source>
        <dbReference type="EMBL" id="KIM53921.1"/>
    </source>
</evidence>
<gene>
    <name evidence="1" type="ORF">SCLCIDRAFT_137822</name>
</gene>
<reference evidence="2" key="2">
    <citation type="submission" date="2015-01" db="EMBL/GenBank/DDBJ databases">
        <title>Evolutionary Origins and Diversification of the Mycorrhizal Mutualists.</title>
        <authorList>
            <consortium name="DOE Joint Genome Institute"/>
            <consortium name="Mycorrhizal Genomics Consortium"/>
            <person name="Kohler A."/>
            <person name="Kuo A."/>
            <person name="Nagy L.G."/>
            <person name="Floudas D."/>
            <person name="Copeland A."/>
            <person name="Barry K.W."/>
            <person name="Cichocki N."/>
            <person name="Veneault-Fourrey C."/>
            <person name="LaButti K."/>
            <person name="Lindquist E.A."/>
            <person name="Lipzen A."/>
            <person name="Lundell T."/>
            <person name="Morin E."/>
            <person name="Murat C."/>
            <person name="Riley R."/>
            <person name="Ohm R."/>
            <person name="Sun H."/>
            <person name="Tunlid A."/>
            <person name="Henrissat B."/>
            <person name="Grigoriev I.V."/>
            <person name="Hibbett D.S."/>
            <person name="Martin F."/>
        </authorList>
    </citation>
    <scope>NUCLEOTIDE SEQUENCE [LARGE SCALE GENOMIC DNA]</scope>
    <source>
        <strain evidence="2">Foug A</strain>
    </source>
</reference>
<protein>
    <submittedName>
        <fullName evidence="1">Uncharacterized protein</fullName>
    </submittedName>
</protein>
<dbReference type="Proteomes" id="UP000053989">
    <property type="component" value="Unassembled WGS sequence"/>
</dbReference>
<reference evidence="1 2" key="1">
    <citation type="submission" date="2014-04" db="EMBL/GenBank/DDBJ databases">
        <authorList>
            <consortium name="DOE Joint Genome Institute"/>
            <person name="Kuo A."/>
            <person name="Kohler A."/>
            <person name="Nagy L.G."/>
            <person name="Floudas D."/>
            <person name="Copeland A."/>
            <person name="Barry K.W."/>
            <person name="Cichocki N."/>
            <person name="Veneault-Fourrey C."/>
            <person name="LaButti K."/>
            <person name="Lindquist E.A."/>
            <person name="Lipzen A."/>
            <person name="Lundell T."/>
            <person name="Morin E."/>
            <person name="Murat C."/>
            <person name="Sun H."/>
            <person name="Tunlid A."/>
            <person name="Henrissat B."/>
            <person name="Grigoriev I.V."/>
            <person name="Hibbett D.S."/>
            <person name="Martin F."/>
            <person name="Nordberg H.P."/>
            <person name="Cantor M.N."/>
            <person name="Hua S.X."/>
        </authorList>
    </citation>
    <scope>NUCLEOTIDE SEQUENCE [LARGE SCALE GENOMIC DNA]</scope>
    <source>
        <strain evidence="1 2">Foug A</strain>
    </source>
</reference>
<dbReference type="InParanoid" id="A0A0C3DCU9"/>
<keyword evidence="2" id="KW-1185">Reference proteome</keyword>
<evidence type="ECO:0000313" key="2">
    <source>
        <dbReference type="Proteomes" id="UP000053989"/>
    </source>
</evidence>
<organism evidence="1 2">
    <name type="scientific">Scleroderma citrinum Foug A</name>
    <dbReference type="NCBI Taxonomy" id="1036808"/>
    <lineage>
        <taxon>Eukaryota</taxon>
        <taxon>Fungi</taxon>
        <taxon>Dikarya</taxon>
        <taxon>Basidiomycota</taxon>
        <taxon>Agaricomycotina</taxon>
        <taxon>Agaricomycetes</taxon>
        <taxon>Agaricomycetidae</taxon>
        <taxon>Boletales</taxon>
        <taxon>Sclerodermatineae</taxon>
        <taxon>Sclerodermataceae</taxon>
        <taxon>Scleroderma</taxon>
    </lineage>
</organism>
<accession>A0A0C3DCU9</accession>
<dbReference type="OrthoDB" id="2986975at2759"/>